<dbReference type="InterPro" id="IPR014729">
    <property type="entry name" value="Rossmann-like_a/b/a_fold"/>
</dbReference>
<reference evidence="3" key="1">
    <citation type="journal article" date="2020" name="mSystems">
        <title>Genome- and Community-Level Interaction Insights into Carbon Utilization and Element Cycling Functions of Hydrothermarchaeota in Hydrothermal Sediment.</title>
        <authorList>
            <person name="Zhou Z."/>
            <person name="Liu Y."/>
            <person name="Xu W."/>
            <person name="Pan J."/>
            <person name="Luo Z.H."/>
            <person name="Li M."/>
        </authorList>
    </citation>
    <scope>NUCLEOTIDE SEQUENCE [LARGE SCALE GENOMIC DNA]</scope>
    <source>
        <strain evidence="3">SpSt-613</strain>
        <strain evidence="2">SpSt-669</strain>
    </source>
</reference>
<evidence type="ECO:0000313" key="2">
    <source>
        <dbReference type="EMBL" id="HGL40912.1"/>
    </source>
</evidence>
<dbReference type="EMBL" id="DTCM01000060">
    <property type="protein sequence ID" value="HGL40912.1"/>
    <property type="molecule type" value="Genomic_DNA"/>
</dbReference>
<dbReference type="PANTHER" id="PTHR12196:SF2">
    <property type="entry name" value="DIPHTHINE--AMMONIA LIGASE"/>
    <property type="match status" value="1"/>
</dbReference>
<keyword evidence="3" id="KW-0436">Ligase</keyword>
<dbReference type="GO" id="GO:0017183">
    <property type="term" value="P:protein histidyl modification to diphthamide"/>
    <property type="evidence" value="ECO:0007669"/>
    <property type="project" value="TreeGrafter"/>
</dbReference>
<dbReference type="NCBIfam" id="TIGR00290">
    <property type="entry name" value="MJ0570_dom"/>
    <property type="match status" value="1"/>
</dbReference>
<dbReference type="NCBIfam" id="TIGR03679">
    <property type="entry name" value="arCOG00187"/>
    <property type="match status" value="1"/>
</dbReference>
<dbReference type="AlphaFoldDB" id="A0A7C4E0P3"/>
<dbReference type="EC" id="6.3.1.14" evidence="3"/>
<organism evidence="3">
    <name type="scientific">Caldiarchaeum subterraneum</name>
    <dbReference type="NCBI Taxonomy" id="311458"/>
    <lineage>
        <taxon>Archaea</taxon>
        <taxon>Nitrososphaerota</taxon>
        <taxon>Candidatus Caldarchaeales</taxon>
        <taxon>Candidatus Caldarchaeaceae</taxon>
        <taxon>Candidatus Caldarchaeum</taxon>
    </lineage>
</organism>
<evidence type="ECO:0000313" key="3">
    <source>
        <dbReference type="EMBL" id="HGN91084.1"/>
    </source>
</evidence>
<protein>
    <submittedName>
        <fullName evidence="3">Diphthine--ammonia ligase</fullName>
        <ecNumber evidence="3">6.3.1.14</ecNumber>
    </submittedName>
</protein>
<dbReference type="PIRSF" id="PIRSF039123">
    <property type="entry name" value="Diphthamide_synthase"/>
    <property type="match status" value="1"/>
</dbReference>
<sequence length="227" mass="25205">MKLAALFSGGKDSTYAIYLAENMGHMVEVLLTFLPQSIESYLFHYPNIHLTPLQAEAMGKHHILYPIAGMAEEEALNKALSEVAGRVDGVVAGALASSYQRERMKRAAEKHGLTVLTPLWGQNQGELLRQMLRNGFEIMVVAVAAAGLGRSWLGRILDEEAVEELETLSERYGINPAGEGGEMETMVLDCPLFRKKIKPLEKSMVWRGVYGYLRVEKAVLVDKEEIV</sequence>
<dbReference type="CDD" id="cd01994">
    <property type="entry name" value="AANH_PF0828-like"/>
    <property type="match status" value="1"/>
</dbReference>
<proteinExistence type="predicted"/>
<evidence type="ECO:0000259" key="1">
    <source>
        <dbReference type="Pfam" id="PF01902"/>
    </source>
</evidence>
<name>A0A7C4E0P3_CALS0</name>
<dbReference type="PANTHER" id="PTHR12196">
    <property type="entry name" value="DOMAIN OF UNKNOWN FUNCTION 71 DUF71 -CONTAINING PROTEIN"/>
    <property type="match status" value="1"/>
</dbReference>
<dbReference type="InterPro" id="IPR002761">
    <property type="entry name" value="Diphthami_syn_dom"/>
</dbReference>
<dbReference type="Gene3D" id="3.40.50.620">
    <property type="entry name" value="HUPs"/>
    <property type="match status" value="1"/>
</dbReference>
<dbReference type="InterPro" id="IPR022427">
    <property type="entry name" value="MJ0570_ATP-bd"/>
</dbReference>
<dbReference type="GO" id="GO:0017178">
    <property type="term" value="F:diphthine-ammonia ligase activity"/>
    <property type="evidence" value="ECO:0007669"/>
    <property type="project" value="UniProtKB-EC"/>
</dbReference>
<feature type="domain" description="Diphthamide synthase" evidence="1">
    <location>
        <begin position="1"/>
        <end position="219"/>
    </location>
</feature>
<dbReference type="EMBL" id="DTAD01000088">
    <property type="protein sequence ID" value="HGN91084.1"/>
    <property type="molecule type" value="Genomic_DNA"/>
</dbReference>
<accession>A0A7C4E0P3</accession>
<dbReference type="SUPFAM" id="SSF52402">
    <property type="entry name" value="Adenine nucleotide alpha hydrolases-like"/>
    <property type="match status" value="1"/>
</dbReference>
<dbReference type="Gene3D" id="3.90.1490.10">
    <property type="entry name" value="putative n-type atp pyrophosphatase, domain 2"/>
    <property type="match status" value="1"/>
</dbReference>
<comment type="caution">
    <text evidence="3">The sequence shown here is derived from an EMBL/GenBank/DDBJ whole genome shotgun (WGS) entry which is preliminary data.</text>
</comment>
<dbReference type="Pfam" id="PF01902">
    <property type="entry name" value="Diphthami_syn_2"/>
    <property type="match status" value="1"/>
</dbReference>
<gene>
    <name evidence="3" type="ORF">ENT82_08200</name>
    <name evidence="2" type="ORF">ENU43_04520</name>
</gene>
<dbReference type="InterPro" id="IPR030662">
    <property type="entry name" value="DPH6/MJ0570"/>
</dbReference>